<keyword evidence="1" id="KW-0732">Signal</keyword>
<accession>A0AAX1NB81</accession>
<feature type="domain" description="Secretion system C-terminal sorting" evidence="2">
    <location>
        <begin position="302"/>
        <end position="379"/>
    </location>
</feature>
<dbReference type="NCBIfam" id="TIGR04183">
    <property type="entry name" value="Por_Secre_tail"/>
    <property type="match status" value="1"/>
</dbReference>
<dbReference type="Pfam" id="PF18962">
    <property type="entry name" value="Por_Secre_tail"/>
    <property type="match status" value="1"/>
</dbReference>
<dbReference type="Proteomes" id="UP000678679">
    <property type="component" value="Chromosome 2"/>
</dbReference>
<keyword evidence="4" id="KW-1185">Reference proteome</keyword>
<gene>
    <name evidence="3" type="ORF">KMW28_28440</name>
</gene>
<dbReference type="KEGG" id="fya:KMW28_28440"/>
<dbReference type="AlphaFoldDB" id="A0AAX1NB81"/>
<dbReference type="InterPro" id="IPR026444">
    <property type="entry name" value="Secre_tail"/>
</dbReference>
<protein>
    <submittedName>
        <fullName evidence="3">T9SS type A sorting domain-containing protein</fullName>
    </submittedName>
</protein>
<evidence type="ECO:0000259" key="2">
    <source>
        <dbReference type="Pfam" id="PF18962"/>
    </source>
</evidence>
<dbReference type="EMBL" id="CP076133">
    <property type="protein sequence ID" value="QWG04829.1"/>
    <property type="molecule type" value="Genomic_DNA"/>
</dbReference>
<evidence type="ECO:0000313" key="4">
    <source>
        <dbReference type="Proteomes" id="UP000678679"/>
    </source>
</evidence>
<evidence type="ECO:0000313" key="3">
    <source>
        <dbReference type="EMBL" id="QWG04829.1"/>
    </source>
</evidence>
<reference evidence="3 4" key="1">
    <citation type="submission" date="2021-05" db="EMBL/GenBank/DDBJ databases">
        <title>Comparative genomic studies on the polysaccharide-degrading batcterial strains of the Flammeovirga genus.</title>
        <authorList>
            <person name="Zewei F."/>
            <person name="Zheng Z."/>
            <person name="Yu L."/>
            <person name="Ruyue G."/>
            <person name="Yanhong M."/>
            <person name="Yuanyuan C."/>
            <person name="Jingyan G."/>
            <person name="Wenjun H."/>
        </authorList>
    </citation>
    <scope>NUCLEOTIDE SEQUENCE [LARGE SCALE GENOMIC DNA]</scope>
    <source>
        <strain evidence="3 4">NBRC:100898</strain>
    </source>
</reference>
<organism evidence="3 4">
    <name type="scientific">Flammeovirga yaeyamensis</name>
    <dbReference type="NCBI Taxonomy" id="367791"/>
    <lineage>
        <taxon>Bacteria</taxon>
        <taxon>Pseudomonadati</taxon>
        <taxon>Bacteroidota</taxon>
        <taxon>Cytophagia</taxon>
        <taxon>Cytophagales</taxon>
        <taxon>Flammeovirgaceae</taxon>
        <taxon>Flammeovirga</taxon>
    </lineage>
</organism>
<dbReference type="RefSeq" id="WP_169662471.1">
    <property type="nucleotide sequence ID" value="NZ_CP076133.1"/>
</dbReference>
<sequence>MKIFLPFALILFCITVSNAQPIIGPDHSEIFPDEEIDQTIGENEYMDLTTGSYNYNENGEKSITLEENSILFIRSGVTLEVSKLSVKKTAVLYVERGATVIINKDFIYESTGESEIHSLYFYAKYKIQIDKDEYKLGGTGRITYTGSDYTVSSSGTSICIGTEDPEFYDPDHDDFGDSGVEACNTNGNTAQYIADLPVEMIFFESVINNNIVTLNWATAAEQDASHFTILRSTDKMNWEEIGEVEAGGNTNFRQDYSFVDAPETSSSVLYYKLQQFDYDGKNESFGPLTVNLIAVNTMSAQVFPNPTKDKLNLSVGGLILGDQLSISVIDKLGKAVYQEHQDVSGNSLIYNVHQITDLNPGHYLLILTSGSQKITTRFIKQ</sequence>
<dbReference type="Gene3D" id="2.60.40.10">
    <property type="entry name" value="Immunoglobulins"/>
    <property type="match status" value="1"/>
</dbReference>
<dbReference type="InterPro" id="IPR013783">
    <property type="entry name" value="Ig-like_fold"/>
</dbReference>
<proteinExistence type="predicted"/>
<evidence type="ECO:0000256" key="1">
    <source>
        <dbReference type="SAM" id="SignalP"/>
    </source>
</evidence>
<feature type="signal peptide" evidence="1">
    <location>
        <begin position="1"/>
        <end position="19"/>
    </location>
</feature>
<name>A0AAX1NB81_9BACT</name>
<feature type="chain" id="PRO_5043914724" evidence="1">
    <location>
        <begin position="20"/>
        <end position="381"/>
    </location>
</feature>